<evidence type="ECO:0000256" key="3">
    <source>
        <dbReference type="ARBA" id="ARBA00022840"/>
    </source>
</evidence>
<dbReference type="InterPro" id="IPR003833">
    <property type="entry name" value="CT_C_D"/>
</dbReference>
<evidence type="ECO:0000256" key="1">
    <source>
        <dbReference type="ARBA" id="ARBA00022741"/>
    </source>
</evidence>
<dbReference type="Gene3D" id="2.40.100.10">
    <property type="entry name" value="Cyclophilin-like"/>
    <property type="match status" value="1"/>
</dbReference>
<gene>
    <name evidence="5" type="primary">pxpB</name>
    <name evidence="5" type="ORF">QU605_09110</name>
</gene>
<organism evidence="5 6">
    <name type="scientific">Robiginitalea aurantiaca</name>
    <dbReference type="NCBI Taxonomy" id="3056915"/>
    <lineage>
        <taxon>Bacteria</taxon>
        <taxon>Pseudomonadati</taxon>
        <taxon>Bacteroidota</taxon>
        <taxon>Flavobacteriia</taxon>
        <taxon>Flavobacteriales</taxon>
        <taxon>Flavobacteriaceae</taxon>
        <taxon>Robiginitalea</taxon>
    </lineage>
</organism>
<feature type="domain" description="Carboxyltransferase" evidence="4">
    <location>
        <begin position="6"/>
        <end position="208"/>
    </location>
</feature>
<keyword evidence="2 5" id="KW-0378">Hydrolase</keyword>
<dbReference type="InterPro" id="IPR029000">
    <property type="entry name" value="Cyclophilin-like_dom_sf"/>
</dbReference>
<dbReference type="InterPro" id="IPR010016">
    <property type="entry name" value="PxpB"/>
</dbReference>
<comment type="caution">
    <text evidence="5">The sequence shown here is derived from an EMBL/GenBank/DDBJ whole genome shotgun (WGS) entry which is preliminary data.</text>
</comment>
<keyword evidence="6" id="KW-1185">Reference proteome</keyword>
<reference evidence="5" key="1">
    <citation type="submission" date="2023-06" db="EMBL/GenBank/DDBJ databases">
        <title>Robiginitalea aurantiacus sp. nov. and Algoriphagus sediminis sp. nov., isolated from coastal sediment.</title>
        <authorList>
            <person name="Zhou Z.Y."/>
            <person name="An J."/>
            <person name="Jia Y.W."/>
            <person name="Du Z.J."/>
        </authorList>
    </citation>
    <scope>NUCLEOTIDE SEQUENCE</scope>
    <source>
        <strain evidence="5">M39</strain>
    </source>
</reference>
<dbReference type="SMART" id="SM00796">
    <property type="entry name" value="AHS1"/>
    <property type="match status" value="1"/>
</dbReference>
<dbReference type="RefSeq" id="WP_289724993.1">
    <property type="nucleotide sequence ID" value="NZ_JAUDUY010000004.1"/>
</dbReference>
<sequence length="247" mass="27995">MSKIPFVTKPFGPDAVLLEWPKKVDTDILMDILGFREYLLKKHLLEPGWELIPVYHSLTLINRMKEVNVAELIGVLPKWYAQRKGKRSPRTRHWVLPVCYDTEFAPDLEEVSERLGMAPEELIEAHTAQPYRVYGIGFLPGFLYLGGIPERLKLTRRDEPRLHVAAGSVGLAGEQTGIYPQTSPGGWHIIGSCPVPLFVPEKNPPCVVAPGDQIRFRAISRAEYDLHKIEGEIGIYKYKRGQSRAEN</sequence>
<dbReference type="NCBIfam" id="TIGR00370">
    <property type="entry name" value="5-oxoprolinase subunit PxpB"/>
    <property type="match status" value="1"/>
</dbReference>
<dbReference type="Pfam" id="PF02682">
    <property type="entry name" value="CT_C_D"/>
    <property type="match status" value="1"/>
</dbReference>
<dbReference type="PANTHER" id="PTHR34698">
    <property type="entry name" value="5-OXOPROLINASE SUBUNIT B"/>
    <property type="match status" value="1"/>
</dbReference>
<dbReference type="EC" id="3.5.2.9" evidence="5"/>
<evidence type="ECO:0000313" key="6">
    <source>
        <dbReference type="Proteomes" id="UP001174839"/>
    </source>
</evidence>
<protein>
    <submittedName>
        <fullName evidence="5">5-oxoprolinase subunit PxpB</fullName>
        <ecNumber evidence="5">3.5.2.9</ecNumber>
    </submittedName>
</protein>
<name>A0ABT7WFE1_9FLAO</name>
<proteinExistence type="predicted"/>
<keyword evidence="3" id="KW-0067">ATP-binding</keyword>
<evidence type="ECO:0000256" key="2">
    <source>
        <dbReference type="ARBA" id="ARBA00022801"/>
    </source>
</evidence>
<dbReference type="Proteomes" id="UP001174839">
    <property type="component" value="Unassembled WGS sequence"/>
</dbReference>
<evidence type="ECO:0000313" key="5">
    <source>
        <dbReference type="EMBL" id="MDM9631627.1"/>
    </source>
</evidence>
<dbReference type="EMBL" id="JAUDUY010000004">
    <property type="protein sequence ID" value="MDM9631627.1"/>
    <property type="molecule type" value="Genomic_DNA"/>
</dbReference>
<keyword evidence="1" id="KW-0547">Nucleotide-binding</keyword>
<dbReference type="SUPFAM" id="SSF50891">
    <property type="entry name" value="Cyclophilin-like"/>
    <property type="match status" value="1"/>
</dbReference>
<accession>A0ABT7WFE1</accession>
<dbReference type="GO" id="GO:0017168">
    <property type="term" value="F:5-oxoprolinase (ATP-hydrolyzing) activity"/>
    <property type="evidence" value="ECO:0007669"/>
    <property type="project" value="UniProtKB-EC"/>
</dbReference>
<dbReference type="PANTHER" id="PTHR34698:SF2">
    <property type="entry name" value="5-OXOPROLINASE SUBUNIT B"/>
    <property type="match status" value="1"/>
</dbReference>
<dbReference type="SUPFAM" id="SSF160467">
    <property type="entry name" value="PH0987 N-terminal domain-like"/>
    <property type="match status" value="1"/>
</dbReference>
<evidence type="ECO:0000259" key="4">
    <source>
        <dbReference type="SMART" id="SM00796"/>
    </source>
</evidence>